<dbReference type="InterPro" id="IPR000192">
    <property type="entry name" value="Aminotrans_V_dom"/>
</dbReference>
<evidence type="ECO:0000313" key="8">
    <source>
        <dbReference type="EMBL" id="GAT44029.1"/>
    </source>
</evidence>
<evidence type="ECO:0000259" key="7">
    <source>
        <dbReference type="Pfam" id="PF00266"/>
    </source>
</evidence>
<evidence type="ECO:0000313" key="9">
    <source>
        <dbReference type="Proteomes" id="UP000815677"/>
    </source>
</evidence>
<accession>A0ABQ0KYR4</accession>
<keyword evidence="3" id="KW-0028">Amino-acid biosynthesis</keyword>
<evidence type="ECO:0000256" key="5">
    <source>
        <dbReference type="ARBA" id="ARBA00022898"/>
    </source>
</evidence>
<dbReference type="Proteomes" id="UP000815677">
    <property type="component" value="Unassembled WGS sequence"/>
</dbReference>
<organism evidence="8 9">
    <name type="scientific">Mycena chlorophos</name>
    <name type="common">Agaric fungus</name>
    <name type="synonym">Agaricus chlorophos</name>
    <dbReference type="NCBI Taxonomy" id="658473"/>
    <lineage>
        <taxon>Eukaryota</taxon>
        <taxon>Fungi</taxon>
        <taxon>Dikarya</taxon>
        <taxon>Basidiomycota</taxon>
        <taxon>Agaricomycotina</taxon>
        <taxon>Agaricomycetes</taxon>
        <taxon>Agaricomycetidae</taxon>
        <taxon>Agaricales</taxon>
        <taxon>Marasmiineae</taxon>
        <taxon>Mycenaceae</taxon>
        <taxon>Mycena</taxon>
    </lineage>
</organism>
<keyword evidence="9" id="KW-1185">Reference proteome</keyword>
<dbReference type="InterPro" id="IPR015424">
    <property type="entry name" value="PyrdxlP-dep_Trfase"/>
</dbReference>
<protein>
    <recommendedName>
        <fullName evidence="7">Aminotransferase class V domain-containing protein</fullName>
    </recommendedName>
</protein>
<name>A0ABQ0KYR4_MYCCL</name>
<comment type="cofactor">
    <cofactor evidence="1">
        <name>pyridoxal 5'-phosphate</name>
        <dbReference type="ChEBI" id="CHEBI:597326"/>
    </cofactor>
</comment>
<keyword evidence="5" id="KW-0663">Pyridoxal phosphate</keyword>
<dbReference type="EMBL" id="DF839522">
    <property type="protein sequence ID" value="GAT44029.1"/>
    <property type="molecule type" value="Genomic_DNA"/>
</dbReference>
<keyword evidence="2" id="KW-0032">Aminotransferase</keyword>
<feature type="domain" description="Aminotransferase class V" evidence="7">
    <location>
        <begin position="3"/>
        <end position="125"/>
    </location>
</feature>
<keyword evidence="4" id="KW-0808">Transferase</keyword>
<dbReference type="InterPro" id="IPR022278">
    <property type="entry name" value="Pser_aminoTfrase"/>
</dbReference>
<dbReference type="PANTHER" id="PTHR43247">
    <property type="entry name" value="PHOSPHOSERINE AMINOTRANSFERASE"/>
    <property type="match status" value="1"/>
</dbReference>
<evidence type="ECO:0000256" key="4">
    <source>
        <dbReference type="ARBA" id="ARBA00022679"/>
    </source>
</evidence>
<dbReference type="InterPro" id="IPR015422">
    <property type="entry name" value="PyrdxlP-dep_Trfase_small"/>
</dbReference>
<evidence type="ECO:0000256" key="6">
    <source>
        <dbReference type="ARBA" id="ARBA00029440"/>
    </source>
</evidence>
<gene>
    <name evidence="8" type="ORF">MCHLO_01671</name>
</gene>
<reference evidence="8" key="1">
    <citation type="submission" date="2014-09" db="EMBL/GenBank/DDBJ databases">
        <title>Genome sequence of the luminous mushroom Mycena chlorophos for searching fungal bioluminescence genes.</title>
        <authorList>
            <person name="Tanaka Y."/>
            <person name="Kasuga D."/>
            <person name="Oba Y."/>
            <person name="Hase S."/>
            <person name="Sato K."/>
            <person name="Oba Y."/>
            <person name="Sakakibara Y."/>
        </authorList>
    </citation>
    <scope>NUCLEOTIDE SEQUENCE</scope>
</reference>
<dbReference type="SUPFAM" id="SSF53383">
    <property type="entry name" value="PLP-dependent transferases"/>
    <property type="match status" value="1"/>
</dbReference>
<dbReference type="Gene3D" id="3.90.1150.10">
    <property type="entry name" value="Aspartate Aminotransferase, domain 1"/>
    <property type="match status" value="1"/>
</dbReference>
<evidence type="ECO:0000256" key="1">
    <source>
        <dbReference type="ARBA" id="ARBA00001933"/>
    </source>
</evidence>
<proteinExistence type="predicted"/>
<dbReference type="Pfam" id="PF00266">
    <property type="entry name" value="Aminotran_5"/>
    <property type="match status" value="1"/>
</dbReference>
<evidence type="ECO:0000256" key="3">
    <source>
        <dbReference type="ARBA" id="ARBA00022605"/>
    </source>
</evidence>
<comment type="pathway">
    <text evidence="6">Amino-acid biosynthesis.</text>
</comment>
<dbReference type="PANTHER" id="PTHR43247:SF1">
    <property type="entry name" value="PHOSPHOSERINE AMINOTRANSFERASE"/>
    <property type="match status" value="1"/>
</dbReference>
<evidence type="ECO:0000256" key="2">
    <source>
        <dbReference type="ARBA" id="ARBA00022576"/>
    </source>
</evidence>
<sequence>MSYKSMADSSSMLNTPSIFPIYVSGLVLRRMQKLGGVQHYEQFNTRKADKLYAAIHEGEEKGLLKARVQEGSRSLMNVVFDVLSDETKFIAGAEAKGMKAIKGHRSVGGIRVSLYNAVTEEQVDAMVAYIREFIET</sequence>